<reference evidence="2 3" key="1">
    <citation type="submission" date="2020-12" db="EMBL/GenBank/DDBJ databases">
        <title>Concerted genomic and epigenomic changes stabilize Arabidopsis allopolyploids.</title>
        <authorList>
            <person name="Chen Z."/>
        </authorList>
    </citation>
    <scope>NUCLEOTIDE SEQUENCE [LARGE SCALE GENOMIC DNA]</scope>
    <source>
        <strain evidence="2">As9502</strain>
        <tissue evidence="2">Leaf</tissue>
    </source>
</reference>
<evidence type="ECO:0000256" key="1">
    <source>
        <dbReference type="SAM" id="Phobius"/>
    </source>
</evidence>
<feature type="transmembrane region" description="Helical" evidence="1">
    <location>
        <begin position="68"/>
        <end position="88"/>
    </location>
</feature>
<organism evidence="2 3">
    <name type="scientific">Arabidopsis suecica</name>
    <name type="common">Swedish thale-cress</name>
    <name type="synonym">Cardaminopsis suecica</name>
    <dbReference type="NCBI Taxonomy" id="45249"/>
    <lineage>
        <taxon>Eukaryota</taxon>
        <taxon>Viridiplantae</taxon>
        <taxon>Streptophyta</taxon>
        <taxon>Embryophyta</taxon>
        <taxon>Tracheophyta</taxon>
        <taxon>Spermatophyta</taxon>
        <taxon>Magnoliopsida</taxon>
        <taxon>eudicotyledons</taxon>
        <taxon>Gunneridae</taxon>
        <taxon>Pentapetalae</taxon>
        <taxon>rosids</taxon>
        <taxon>malvids</taxon>
        <taxon>Brassicales</taxon>
        <taxon>Brassicaceae</taxon>
        <taxon>Camelineae</taxon>
        <taxon>Arabidopsis</taxon>
    </lineage>
</organism>
<feature type="transmembrane region" description="Helical" evidence="1">
    <location>
        <begin position="144"/>
        <end position="164"/>
    </location>
</feature>
<protein>
    <submittedName>
        <fullName evidence="2">Uncharacterized protein</fullName>
    </submittedName>
</protein>
<keyword evidence="1" id="KW-1133">Transmembrane helix</keyword>
<name>A0A8T2DNG5_ARASU</name>
<evidence type="ECO:0000313" key="3">
    <source>
        <dbReference type="Proteomes" id="UP000694251"/>
    </source>
</evidence>
<evidence type="ECO:0000313" key="2">
    <source>
        <dbReference type="EMBL" id="KAG7610934.1"/>
    </source>
</evidence>
<comment type="caution">
    <text evidence="2">The sequence shown here is derived from an EMBL/GenBank/DDBJ whole genome shotgun (WGS) entry which is preliminary data.</text>
</comment>
<keyword evidence="1" id="KW-0472">Membrane</keyword>
<keyword evidence="1" id="KW-0812">Transmembrane</keyword>
<dbReference type="AlphaFoldDB" id="A0A8T2DNG5"/>
<keyword evidence="3" id="KW-1185">Reference proteome</keyword>
<gene>
    <name evidence="2" type="ORF">ISN44_As05g030500</name>
</gene>
<proteinExistence type="predicted"/>
<sequence>MLNLHGRGFQVREDPPVSLRFYTYLFLNPGSSNTWPHRPDLTLPRLLCAFSKGSKPYALVLKKASFDYINIVLCIVVVALLWVAFAPARLITSTPFSTSQSLMTVTNLSSFADDLSSFYDLTSVNPLPNHCHTALLVSNSLNSIYLFKALGNVFLCIVLNCGSFKSSSLYSFLFR</sequence>
<dbReference type="EMBL" id="JAEFBJ010000005">
    <property type="protein sequence ID" value="KAG7610934.1"/>
    <property type="molecule type" value="Genomic_DNA"/>
</dbReference>
<dbReference type="OrthoDB" id="1133379at2759"/>
<accession>A0A8T2DNG5</accession>
<dbReference type="Proteomes" id="UP000694251">
    <property type="component" value="Chromosome 5"/>
</dbReference>